<comment type="caution">
    <text evidence="3">The sequence shown here is derived from an EMBL/GenBank/DDBJ whole genome shotgun (WGS) entry which is preliminary data.</text>
</comment>
<dbReference type="EMBL" id="JASCIR010000055">
    <property type="protein sequence ID" value="MDI3390591.1"/>
    <property type="molecule type" value="Genomic_DNA"/>
</dbReference>
<gene>
    <name evidence="3" type="ORF">QIS99_31010</name>
</gene>
<protein>
    <recommendedName>
        <fullName evidence="5">Integral membrane protein</fullName>
    </recommendedName>
</protein>
<proteinExistence type="predicted"/>
<keyword evidence="2" id="KW-0472">Membrane</keyword>
<name>A0ABT6S1M3_9ACTN</name>
<evidence type="ECO:0000256" key="2">
    <source>
        <dbReference type="SAM" id="Phobius"/>
    </source>
</evidence>
<accession>A0ABT6S1M3</accession>
<evidence type="ECO:0000313" key="3">
    <source>
        <dbReference type="EMBL" id="MDI3390591.1"/>
    </source>
</evidence>
<keyword evidence="4" id="KW-1185">Reference proteome</keyword>
<sequence>MARRPVALVAALVLVVEAVGLAWLNWFLGVVVDNQQMSLAGLDPHAMTVGSWVAGGLIGLYLLLCAGVLLRTGLRDRAPGGLGRTVLISAAVLHAVLGALSVGLAGWPAFAFLMAVLGLLVLTLVAYGEHAREEGEQGSDGTPTTAAANGPSPA</sequence>
<dbReference type="Proteomes" id="UP001224661">
    <property type="component" value="Unassembled WGS sequence"/>
</dbReference>
<reference evidence="3 4" key="1">
    <citation type="submission" date="2023-05" db="EMBL/GenBank/DDBJ databases">
        <title>Draft genome sequence of Streptomyces sp. B-S-A8 isolated from a cave soil in Thailand.</title>
        <authorList>
            <person name="Chamroensaksri N."/>
            <person name="Muangham S."/>
        </authorList>
    </citation>
    <scope>NUCLEOTIDE SEQUENCE [LARGE SCALE GENOMIC DNA]</scope>
    <source>
        <strain evidence="3 4">B-S-A8</strain>
    </source>
</reference>
<keyword evidence="2" id="KW-0812">Transmembrane</keyword>
<feature type="transmembrane region" description="Helical" evidence="2">
    <location>
        <begin position="49"/>
        <end position="70"/>
    </location>
</feature>
<feature type="region of interest" description="Disordered" evidence="1">
    <location>
        <begin position="133"/>
        <end position="154"/>
    </location>
</feature>
<feature type="transmembrane region" description="Helical" evidence="2">
    <location>
        <begin position="82"/>
        <end position="103"/>
    </location>
</feature>
<feature type="transmembrane region" description="Helical" evidence="2">
    <location>
        <begin position="109"/>
        <end position="127"/>
    </location>
</feature>
<evidence type="ECO:0008006" key="5">
    <source>
        <dbReference type="Google" id="ProtNLM"/>
    </source>
</evidence>
<evidence type="ECO:0000256" key="1">
    <source>
        <dbReference type="SAM" id="MobiDB-lite"/>
    </source>
</evidence>
<organism evidence="3 4">
    <name type="scientific">Streptomyces solicavernae</name>
    <dbReference type="NCBI Taxonomy" id="3043614"/>
    <lineage>
        <taxon>Bacteria</taxon>
        <taxon>Bacillati</taxon>
        <taxon>Actinomycetota</taxon>
        <taxon>Actinomycetes</taxon>
        <taxon>Kitasatosporales</taxon>
        <taxon>Streptomycetaceae</taxon>
        <taxon>Streptomyces</taxon>
    </lineage>
</organism>
<keyword evidence="2" id="KW-1133">Transmembrane helix</keyword>
<dbReference type="RefSeq" id="WP_282517076.1">
    <property type="nucleotide sequence ID" value="NZ_JASCIR010000055.1"/>
</dbReference>
<evidence type="ECO:0000313" key="4">
    <source>
        <dbReference type="Proteomes" id="UP001224661"/>
    </source>
</evidence>